<dbReference type="PANTHER" id="PTHR46648">
    <property type="entry name" value="HIT FAMILY PROTEIN 1"/>
    <property type="match status" value="1"/>
</dbReference>
<evidence type="ECO:0000313" key="2">
    <source>
        <dbReference type="EMBL" id="KKK52373.1"/>
    </source>
</evidence>
<protein>
    <recommendedName>
        <fullName evidence="1">HIT domain-containing protein</fullName>
    </recommendedName>
</protein>
<comment type="caution">
    <text evidence="2">The sequence shown here is derived from an EMBL/GenBank/DDBJ whole genome shotgun (WGS) entry which is preliminary data.</text>
</comment>
<proteinExistence type="predicted"/>
<dbReference type="InterPro" id="IPR001310">
    <property type="entry name" value="Histidine_triad_HIT"/>
</dbReference>
<organism evidence="2">
    <name type="scientific">marine sediment metagenome</name>
    <dbReference type="NCBI Taxonomy" id="412755"/>
    <lineage>
        <taxon>unclassified sequences</taxon>
        <taxon>metagenomes</taxon>
        <taxon>ecological metagenomes</taxon>
    </lineage>
</organism>
<dbReference type="Gene3D" id="3.30.428.10">
    <property type="entry name" value="HIT-like"/>
    <property type="match status" value="1"/>
</dbReference>
<gene>
    <name evidence="2" type="ORF">LCGC14_3105580</name>
</gene>
<dbReference type="PROSITE" id="PS51084">
    <property type="entry name" value="HIT_2"/>
    <property type="match status" value="1"/>
</dbReference>
<dbReference type="GO" id="GO:0003824">
    <property type="term" value="F:catalytic activity"/>
    <property type="evidence" value="ECO:0007669"/>
    <property type="project" value="InterPro"/>
</dbReference>
<dbReference type="EMBL" id="LAZR01067048">
    <property type="protein sequence ID" value="KKK52373.1"/>
    <property type="molecule type" value="Genomic_DNA"/>
</dbReference>
<sequence length="195" mass="22943">MSGCIFCDSSQVMKKVPFAEQLYSCERWIYESKYCYAVLKPEQHTIGESIVILKEHHEDITSDIPKKELSDFMEAIKFVSSMIKNVAKNEKSDNPERIYVGILCDGTQIQHLHAHLIPRYPFTEYDKSEYKRHFLERDGEAEILKKQKEKDLGGYWYVFDKEVNVKELPYGKKADKEKVKVFEKLAKEFLAFNKK</sequence>
<dbReference type="Pfam" id="PF01230">
    <property type="entry name" value="HIT"/>
    <property type="match status" value="1"/>
</dbReference>
<reference evidence="2" key="1">
    <citation type="journal article" date="2015" name="Nature">
        <title>Complex archaea that bridge the gap between prokaryotes and eukaryotes.</title>
        <authorList>
            <person name="Spang A."/>
            <person name="Saw J.H."/>
            <person name="Jorgensen S.L."/>
            <person name="Zaremba-Niedzwiedzka K."/>
            <person name="Martijn J."/>
            <person name="Lind A.E."/>
            <person name="van Eijk R."/>
            <person name="Schleper C."/>
            <person name="Guy L."/>
            <person name="Ettema T.J."/>
        </authorList>
    </citation>
    <scope>NUCLEOTIDE SEQUENCE</scope>
</reference>
<dbReference type="SUPFAM" id="SSF54197">
    <property type="entry name" value="HIT-like"/>
    <property type="match status" value="1"/>
</dbReference>
<dbReference type="PANTHER" id="PTHR46648:SF1">
    <property type="entry name" value="ADENOSINE 5'-MONOPHOSPHORAMIDASE HNT1"/>
    <property type="match status" value="1"/>
</dbReference>
<accession>A0A0F8W6W9</accession>
<feature type="domain" description="HIT" evidence="1">
    <location>
        <begin position="5"/>
        <end position="129"/>
    </location>
</feature>
<name>A0A0F8W6W9_9ZZZZ</name>
<dbReference type="InterPro" id="IPR036265">
    <property type="entry name" value="HIT-like_sf"/>
</dbReference>
<dbReference type="AlphaFoldDB" id="A0A0F8W6W9"/>
<dbReference type="GO" id="GO:0009117">
    <property type="term" value="P:nucleotide metabolic process"/>
    <property type="evidence" value="ECO:0007669"/>
    <property type="project" value="TreeGrafter"/>
</dbReference>
<evidence type="ECO:0000259" key="1">
    <source>
        <dbReference type="PROSITE" id="PS51084"/>
    </source>
</evidence>
<dbReference type="InterPro" id="IPR011146">
    <property type="entry name" value="HIT-like"/>
</dbReference>